<comment type="caution">
    <text evidence="1">The sequence shown here is derived from an EMBL/GenBank/DDBJ whole genome shotgun (WGS) entry which is preliminary data.</text>
</comment>
<evidence type="ECO:0000313" key="2">
    <source>
        <dbReference type="Proteomes" id="UP001214757"/>
    </source>
</evidence>
<sequence length="73" mass="8329">TPASPMRGFLLPELIGGFMKIIRVTLDIEVPDDATDKDIHDFVDVAYGECNSMKKDNPVVKNYDVTDHEWEYL</sequence>
<keyword evidence="2" id="KW-1185">Reference proteome</keyword>
<name>A0ABT5M8R7_9GAMM</name>
<reference evidence="1 2" key="1">
    <citation type="submission" date="2023-02" db="EMBL/GenBank/DDBJ databases">
        <title>Entomopathogenic bacteria.</title>
        <authorList>
            <person name="Machado R.A."/>
        </authorList>
    </citation>
    <scope>NUCLEOTIDE SEQUENCE [LARGE SCALE GENOMIC DNA]</scope>
    <source>
        <strain evidence="1 2">XENO-7</strain>
    </source>
</reference>
<proteinExistence type="predicted"/>
<evidence type="ECO:0000313" key="1">
    <source>
        <dbReference type="EMBL" id="MDC9624098.1"/>
    </source>
</evidence>
<organism evidence="1 2">
    <name type="scientific">Xenorhabdus aichiensis</name>
    <dbReference type="NCBI Taxonomy" id="3025874"/>
    <lineage>
        <taxon>Bacteria</taxon>
        <taxon>Pseudomonadati</taxon>
        <taxon>Pseudomonadota</taxon>
        <taxon>Gammaproteobacteria</taxon>
        <taxon>Enterobacterales</taxon>
        <taxon>Morganellaceae</taxon>
        <taxon>Xenorhabdus</taxon>
    </lineage>
</organism>
<dbReference type="RefSeq" id="WP_273581474.1">
    <property type="nucleotide sequence ID" value="NZ_JAQRFO010000143.1"/>
</dbReference>
<gene>
    <name evidence="1" type="ORF">PSI22_21340</name>
</gene>
<accession>A0ABT5M8R7</accession>
<feature type="non-terminal residue" evidence="1">
    <location>
        <position position="1"/>
    </location>
</feature>
<protein>
    <submittedName>
        <fullName evidence="1">Uncharacterized protein</fullName>
    </submittedName>
</protein>
<dbReference type="Proteomes" id="UP001214757">
    <property type="component" value="Unassembled WGS sequence"/>
</dbReference>
<dbReference type="EMBL" id="JAQRFO010000143">
    <property type="protein sequence ID" value="MDC9624098.1"/>
    <property type="molecule type" value="Genomic_DNA"/>
</dbReference>